<dbReference type="FunFam" id="2.60.40.60:FF:000018">
    <property type="entry name" value="Protocadherin gamma c3"/>
    <property type="match status" value="1"/>
</dbReference>
<dbReference type="InterPro" id="IPR002126">
    <property type="entry name" value="Cadherin-like_dom"/>
</dbReference>
<comment type="caution">
    <text evidence="14">The sequence shown here is derived from an EMBL/GenBank/DDBJ whole genome shotgun (WGS) entry which is preliminary data.</text>
</comment>
<dbReference type="SMART" id="SM00112">
    <property type="entry name" value="CA"/>
    <property type="match status" value="5"/>
</dbReference>
<evidence type="ECO:0000313" key="14">
    <source>
        <dbReference type="EMBL" id="CAD7678926.1"/>
    </source>
</evidence>
<keyword evidence="9" id="KW-0325">Glycoprotein</keyword>
<gene>
    <name evidence="14" type="ORF">NYPRO_LOCUS11724</name>
</gene>
<dbReference type="Proteomes" id="UP000645828">
    <property type="component" value="Unassembled WGS sequence"/>
</dbReference>
<feature type="domain" description="Cadherin" evidence="13">
    <location>
        <begin position="348"/>
        <end position="451"/>
    </location>
</feature>
<evidence type="ECO:0000256" key="5">
    <source>
        <dbReference type="ARBA" id="ARBA00022837"/>
    </source>
</evidence>
<evidence type="ECO:0000259" key="13">
    <source>
        <dbReference type="PROSITE" id="PS50268"/>
    </source>
</evidence>
<keyword evidence="7 11" id="KW-1133">Transmembrane helix</keyword>
<feature type="chain" id="PRO_5032593942" evidence="12">
    <location>
        <begin position="27"/>
        <end position="795"/>
    </location>
</feature>
<dbReference type="EMBL" id="CAJHUB010000681">
    <property type="protein sequence ID" value="CAD7678926.1"/>
    <property type="molecule type" value="Genomic_DNA"/>
</dbReference>
<accession>A0A811YN41</accession>
<sequence length="795" mass="86258">MEARGECFPKQRQVLILFLLLGEALAGWESRRYSVMEETESGSFVANLAKDLGLGVGELAARGARVVSEENEPSLQLDLQTGELVLSEKLDREEMCGSTDPCVMHFQVLLKNPLGVFRAELLVRDINDHSPEFPEREMTLKILETSPPGTVFALKKAQDLDVGNNNIQNYSISPNSHFRVSTRTRGDGRKYPELVLVKELDREEQAELKVTLTALDGGSPPRSGAAQVRILVLDVNDNAPEFVQTLYQVQVPENSPVGMLVVKVSARDLDTGTNGEISYSYFYSSQEISTTFELNNFSGEVRLIKKLDFETISSYELEIEASDGGGLSGRCSVSIEVVDVNDNFPELTISSLTSPIPENSPETEVALFRVRDRDSGDNGKITCCIQDDLPFLLKPSEENFYTLVTEGALDRESQAEYNITITVSDLGTPRLKTQHNITVTVSDVNDNAPAFSQTTYTLRVRENNSPALHIGTVSATDRDAGANAQVTYSLLPPRDPHLPLASLVSINADNGQLFALRSLDYEALQAFEVRVGAADRGSPALSSQALVRVLVLDDNDNAPFVLYPLQNGSAPCTELVPRAAEAGYLVTKVVAVDGDAGQNAWLSFQLLKATEPGLFGVWAHNGEVRTARLLSERDAVKHRLLVLVKDNGEPPLSASVTLHVLLVDGFSQPYLPLPDVAAAEARADPLTVYLVIALASVSSLFLCSALAFVAVRLCRRSGAASGGGCAVPEGHFPGHLVDVSGAGTLSQSYQYEVCLTGGTGTSEFKFLKPIFPNIVSQDLGRKSEGNPTFQSNFLE</sequence>
<keyword evidence="5 10" id="KW-0106">Calcium</keyword>
<dbReference type="GO" id="GO:0005509">
    <property type="term" value="F:calcium ion binding"/>
    <property type="evidence" value="ECO:0007669"/>
    <property type="project" value="UniProtKB-UniRule"/>
</dbReference>
<evidence type="ECO:0000256" key="7">
    <source>
        <dbReference type="ARBA" id="ARBA00022989"/>
    </source>
</evidence>
<feature type="signal peptide" evidence="12">
    <location>
        <begin position="1"/>
        <end position="26"/>
    </location>
</feature>
<proteinExistence type="predicted"/>
<evidence type="ECO:0000256" key="4">
    <source>
        <dbReference type="ARBA" id="ARBA00022737"/>
    </source>
</evidence>
<feature type="domain" description="Cadherin" evidence="13">
    <location>
        <begin position="75"/>
        <end position="133"/>
    </location>
</feature>
<feature type="domain" description="Cadherin" evidence="13">
    <location>
        <begin position="576"/>
        <end position="676"/>
    </location>
</feature>
<dbReference type="InterPro" id="IPR020894">
    <property type="entry name" value="Cadherin_CS"/>
</dbReference>
<dbReference type="PROSITE" id="PS50268">
    <property type="entry name" value="CADHERIN_2"/>
    <property type="match status" value="6"/>
</dbReference>
<dbReference type="Pfam" id="PF08266">
    <property type="entry name" value="Cadherin_2"/>
    <property type="match status" value="1"/>
</dbReference>
<keyword evidence="8 11" id="KW-0472">Membrane</keyword>
<dbReference type="InterPro" id="IPR013164">
    <property type="entry name" value="Cadherin_N"/>
</dbReference>
<keyword evidence="6" id="KW-0130">Cell adhesion</keyword>
<dbReference type="PROSITE" id="PS00232">
    <property type="entry name" value="CADHERIN_1"/>
    <property type="match status" value="4"/>
</dbReference>
<dbReference type="InterPro" id="IPR015919">
    <property type="entry name" value="Cadherin-like_sf"/>
</dbReference>
<dbReference type="FunFam" id="2.60.40.60:FF:000006">
    <property type="entry name" value="Protocadherin alpha 2"/>
    <property type="match status" value="1"/>
</dbReference>
<reference evidence="14" key="1">
    <citation type="submission" date="2020-12" db="EMBL/GenBank/DDBJ databases">
        <authorList>
            <consortium name="Molecular Ecology Group"/>
        </authorList>
    </citation>
    <scope>NUCLEOTIDE SEQUENCE</scope>
    <source>
        <strain evidence="14">TBG_1078</strain>
    </source>
</reference>
<dbReference type="SUPFAM" id="SSF49313">
    <property type="entry name" value="Cadherin-like"/>
    <property type="match status" value="6"/>
</dbReference>
<evidence type="ECO:0000256" key="11">
    <source>
        <dbReference type="SAM" id="Phobius"/>
    </source>
</evidence>
<evidence type="ECO:0000256" key="1">
    <source>
        <dbReference type="ARBA" id="ARBA00004167"/>
    </source>
</evidence>
<name>A0A811YN41_NYCPR</name>
<evidence type="ECO:0000256" key="8">
    <source>
        <dbReference type="ARBA" id="ARBA00023136"/>
    </source>
</evidence>
<feature type="domain" description="Cadherin" evidence="13">
    <location>
        <begin position="134"/>
        <end position="242"/>
    </location>
</feature>
<comment type="subcellular location">
    <subcellularLocation>
        <location evidence="1">Membrane</location>
        <topology evidence="1">Single-pass membrane protein</topology>
    </subcellularLocation>
</comment>
<dbReference type="PANTHER" id="PTHR24028:SF97">
    <property type="entry name" value="PROTOCADHERIN BETA-15"/>
    <property type="match status" value="1"/>
</dbReference>
<evidence type="ECO:0000256" key="9">
    <source>
        <dbReference type="ARBA" id="ARBA00023180"/>
    </source>
</evidence>
<feature type="transmembrane region" description="Helical" evidence="11">
    <location>
        <begin position="688"/>
        <end position="711"/>
    </location>
</feature>
<dbReference type="FunFam" id="2.60.40.60:FF:000309">
    <property type="entry name" value="Protocadherin beta-8"/>
    <property type="match status" value="1"/>
</dbReference>
<keyword evidence="2 11" id="KW-0812">Transmembrane</keyword>
<dbReference type="FunFam" id="2.60.40.60:FF:000046">
    <property type="entry name" value="Protocadherin beta 5"/>
    <property type="match status" value="1"/>
</dbReference>
<dbReference type="AlphaFoldDB" id="A0A811YN41"/>
<dbReference type="CDD" id="cd11304">
    <property type="entry name" value="Cadherin_repeat"/>
    <property type="match status" value="5"/>
</dbReference>
<evidence type="ECO:0000256" key="10">
    <source>
        <dbReference type="PROSITE-ProRule" id="PRU00043"/>
    </source>
</evidence>
<dbReference type="GO" id="GO:0005886">
    <property type="term" value="C:plasma membrane"/>
    <property type="evidence" value="ECO:0007669"/>
    <property type="project" value="InterPro"/>
</dbReference>
<dbReference type="Pfam" id="PF16492">
    <property type="entry name" value="Cadherin_C_2"/>
    <property type="match status" value="1"/>
</dbReference>
<organism evidence="14 15">
    <name type="scientific">Nyctereutes procyonoides</name>
    <name type="common">Raccoon dog</name>
    <name type="synonym">Canis procyonoides</name>
    <dbReference type="NCBI Taxonomy" id="34880"/>
    <lineage>
        <taxon>Eukaryota</taxon>
        <taxon>Metazoa</taxon>
        <taxon>Chordata</taxon>
        <taxon>Craniata</taxon>
        <taxon>Vertebrata</taxon>
        <taxon>Euteleostomi</taxon>
        <taxon>Mammalia</taxon>
        <taxon>Eutheria</taxon>
        <taxon>Laurasiatheria</taxon>
        <taxon>Carnivora</taxon>
        <taxon>Caniformia</taxon>
        <taxon>Canidae</taxon>
        <taxon>Nyctereutes</taxon>
    </lineage>
</organism>
<keyword evidence="3 12" id="KW-0732">Signal</keyword>
<evidence type="ECO:0000313" key="15">
    <source>
        <dbReference type="Proteomes" id="UP000645828"/>
    </source>
</evidence>
<feature type="domain" description="Cadherin" evidence="13">
    <location>
        <begin position="452"/>
        <end position="561"/>
    </location>
</feature>
<dbReference type="InterPro" id="IPR032455">
    <property type="entry name" value="Cadherin_C"/>
</dbReference>
<dbReference type="InterPro" id="IPR050174">
    <property type="entry name" value="Protocadherin/Cadherin-CA"/>
</dbReference>
<dbReference type="GO" id="GO:0007156">
    <property type="term" value="P:homophilic cell adhesion via plasma membrane adhesion molecules"/>
    <property type="evidence" value="ECO:0007669"/>
    <property type="project" value="InterPro"/>
</dbReference>
<keyword evidence="15" id="KW-1185">Reference proteome</keyword>
<protein>
    <submittedName>
        <fullName evidence="14">(raccoon dog) hypothetical protein</fullName>
    </submittedName>
</protein>
<dbReference type="PRINTS" id="PR00205">
    <property type="entry name" value="CADHERIN"/>
</dbReference>
<evidence type="ECO:0000256" key="6">
    <source>
        <dbReference type="ARBA" id="ARBA00022889"/>
    </source>
</evidence>
<dbReference type="FunFam" id="2.60.40.60:FF:000002">
    <property type="entry name" value="Protocadherin alpha 2"/>
    <property type="match status" value="1"/>
</dbReference>
<keyword evidence="4" id="KW-0677">Repeat</keyword>
<dbReference type="Pfam" id="PF00028">
    <property type="entry name" value="Cadherin"/>
    <property type="match status" value="5"/>
</dbReference>
<dbReference type="PANTHER" id="PTHR24028">
    <property type="entry name" value="CADHERIN-87A"/>
    <property type="match status" value="1"/>
</dbReference>
<evidence type="ECO:0000256" key="2">
    <source>
        <dbReference type="ARBA" id="ARBA00022692"/>
    </source>
</evidence>
<evidence type="ECO:0000256" key="3">
    <source>
        <dbReference type="ARBA" id="ARBA00022729"/>
    </source>
</evidence>
<evidence type="ECO:0000256" key="12">
    <source>
        <dbReference type="SAM" id="SignalP"/>
    </source>
</evidence>
<dbReference type="FunFam" id="2.60.40.60:FF:000001">
    <property type="entry name" value="Protocadherin alpha 2"/>
    <property type="match status" value="1"/>
</dbReference>
<feature type="domain" description="Cadherin" evidence="13">
    <location>
        <begin position="243"/>
        <end position="347"/>
    </location>
</feature>
<dbReference type="Gene3D" id="2.60.40.60">
    <property type="entry name" value="Cadherins"/>
    <property type="match status" value="6"/>
</dbReference>